<organism evidence="1 2">
    <name type="scientific">Mycena albidolilacea</name>
    <dbReference type="NCBI Taxonomy" id="1033008"/>
    <lineage>
        <taxon>Eukaryota</taxon>
        <taxon>Fungi</taxon>
        <taxon>Dikarya</taxon>
        <taxon>Basidiomycota</taxon>
        <taxon>Agaricomycotina</taxon>
        <taxon>Agaricomycetes</taxon>
        <taxon>Agaricomycetidae</taxon>
        <taxon>Agaricales</taxon>
        <taxon>Marasmiineae</taxon>
        <taxon>Mycenaceae</taxon>
        <taxon>Mycena</taxon>
    </lineage>
</organism>
<name>A0AAD7F160_9AGAR</name>
<dbReference type="Proteomes" id="UP001218218">
    <property type="component" value="Unassembled WGS sequence"/>
</dbReference>
<dbReference type="EMBL" id="JARIHO010000004">
    <property type="protein sequence ID" value="KAJ7362623.1"/>
    <property type="molecule type" value="Genomic_DNA"/>
</dbReference>
<evidence type="ECO:0000313" key="1">
    <source>
        <dbReference type="EMBL" id="KAJ7362623.1"/>
    </source>
</evidence>
<sequence length="121" mass="13726">IPCRHYFRLWVDVQNLPFHISLIRPRWYQNPDAAIESVPAVCRARELGPQEFRLPTRTIRSAFASNPLDSTSHESTPPPVTQTVPARDIFHNVQAAIRPLIAGIQTREQAADLIHNLEGLQ</sequence>
<dbReference type="AlphaFoldDB" id="A0AAD7F160"/>
<reference evidence="1" key="1">
    <citation type="submission" date="2023-03" db="EMBL/GenBank/DDBJ databases">
        <title>Massive genome expansion in bonnet fungi (Mycena s.s.) driven by repeated elements and novel gene families across ecological guilds.</title>
        <authorList>
            <consortium name="Lawrence Berkeley National Laboratory"/>
            <person name="Harder C.B."/>
            <person name="Miyauchi S."/>
            <person name="Viragh M."/>
            <person name="Kuo A."/>
            <person name="Thoen E."/>
            <person name="Andreopoulos B."/>
            <person name="Lu D."/>
            <person name="Skrede I."/>
            <person name="Drula E."/>
            <person name="Henrissat B."/>
            <person name="Morin E."/>
            <person name="Kohler A."/>
            <person name="Barry K."/>
            <person name="LaButti K."/>
            <person name="Morin E."/>
            <person name="Salamov A."/>
            <person name="Lipzen A."/>
            <person name="Mereny Z."/>
            <person name="Hegedus B."/>
            <person name="Baldrian P."/>
            <person name="Stursova M."/>
            <person name="Weitz H."/>
            <person name="Taylor A."/>
            <person name="Grigoriev I.V."/>
            <person name="Nagy L.G."/>
            <person name="Martin F."/>
            <person name="Kauserud H."/>
        </authorList>
    </citation>
    <scope>NUCLEOTIDE SEQUENCE</scope>
    <source>
        <strain evidence="1">CBHHK002</strain>
    </source>
</reference>
<gene>
    <name evidence="1" type="ORF">DFH08DRAFT_652816</name>
</gene>
<proteinExistence type="predicted"/>
<comment type="caution">
    <text evidence="1">The sequence shown here is derived from an EMBL/GenBank/DDBJ whole genome shotgun (WGS) entry which is preliminary data.</text>
</comment>
<feature type="non-terminal residue" evidence="1">
    <location>
        <position position="1"/>
    </location>
</feature>
<keyword evidence="2" id="KW-1185">Reference proteome</keyword>
<feature type="non-terminal residue" evidence="1">
    <location>
        <position position="121"/>
    </location>
</feature>
<protein>
    <submittedName>
        <fullName evidence="1">Uncharacterized protein</fullName>
    </submittedName>
</protein>
<accession>A0AAD7F160</accession>
<evidence type="ECO:0000313" key="2">
    <source>
        <dbReference type="Proteomes" id="UP001218218"/>
    </source>
</evidence>